<dbReference type="AlphaFoldDB" id="A0A096CEF9"/>
<dbReference type="Pfam" id="PF08241">
    <property type="entry name" value="Methyltransf_11"/>
    <property type="match status" value="1"/>
</dbReference>
<dbReference type="PANTHER" id="PTHR43591">
    <property type="entry name" value="METHYLTRANSFERASE"/>
    <property type="match status" value="1"/>
</dbReference>
<evidence type="ECO:0000313" key="3">
    <source>
        <dbReference type="Proteomes" id="UP000029585"/>
    </source>
</evidence>
<keyword evidence="3" id="KW-1185">Reference proteome</keyword>
<dbReference type="CDD" id="cd02440">
    <property type="entry name" value="AdoMet_MTases"/>
    <property type="match status" value="1"/>
</dbReference>
<dbReference type="Gene3D" id="3.40.50.150">
    <property type="entry name" value="Vaccinia Virus protein VP39"/>
    <property type="match status" value="1"/>
</dbReference>
<dbReference type="Proteomes" id="UP000029585">
    <property type="component" value="Unassembled WGS sequence"/>
</dbReference>
<dbReference type="RefSeq" id="WP_044943190.1">
    <property type="nucleotide sequence ID" value="NZ_KN174167.1"/>
</dbReference>
<sequence>MNDCKTRSGRAFDRQAWTYDTARFGSHARGLYPVLLEQLVQIPHGSVLDVGCGTGELLREVGLRFPETARTGLDLSANMLAVAREKLGGAVELVQGDAERLPFADGRFEVLLCNDSFHHYPNPGAAAAEFARVLQPGGVLLLGDCTAPAGLRGVANLFLPLSGEGDVRLYSGAELAALLEPHFHGVEFRRVGRSSLLVWGIR</sequence>
<dbReference type="InterPro" id="IPR029063">
    <property type="entry name" value="SAM-dependent_MTases_sf"/>
</dbReference>
<proteinExistence type="predicted"/>
<gene>
    <name evidence="2" type="ORF">HMPREF9460_03786</name>
</gene>
<dbReference type="eggNOG" id="COG2226">
    <property type="taxonomic scope" value="Bacteria"/>
</dbReference>
<evidence type="ECO:0000259" key="1">
    <source>
        <dbReference type="Pfam" id="PF08241"/>
    </source>
</evidence>
<comment type="caution">
    <text evidence="2">The sequence shown here is derived from an EMBL/GenBank/DDBJ whole genome shotgun (WGS) entry which is preliminary data.</text>
</comment>
<dbReference type="EMBL" id="ADLO01000114">
    <property type="protein sequence ID" value="KGF53277.1"/>
    <property type="molecule type" value="Genomic_DNA"/>
</dbReference>
<evidence type="ECO:0000313" key="2">
    <source>
        <dbReference type="EMBL" id="KGF53277.1"/>
    </source>
</evidence>
<feature type="domain" description="Methyltransferase type 11" evidence="1">
    <location>
        <begin position="48"/>
        <end position="141"/>
    </location>
</feature>
<reference evidence="2 3" key="1">
    <citation type="submission" date="2011-08" db="EMBL/GenBank/DDBJ databases">
        <title>The Genome Sequence of Clostridium orbiscindens 1_3_50AFAA.</title>
        <authorList>
            <consortium name="The Broad Institute Genome Sequencing Platform"/>
            <person name="Earl A."/>
            <person name="Ward D."/>
            <person name="Feldgarden M."/>
            <person name="Gevers D."/>
            <person name="Daigneault M."/>
            <person name="Strauss J."/>
            <person name="Allen-Vercoe E."/>
            <person name="Young S.K."/>
            <person name="Zeng Q."/>
            <person name="Gargeya S."/>
            <person name="Fitzgerald M."/>
            <person name="Haas B."/>
            <person name="Abouelleil A."/>
            <person name="Alvarado L."/>
            <person name="Arachchi H.M."/>
            <person name="Berlin A."/>
            <person name="Brown A."/>
            <person name="Chapman S.B."/>
            <person name="Chen Z."/>
            <person name="Dunbar C."/>
            <person name="Freedman E."/>
            <person name="Gearin G."/>
            <person name="Gellesch M."/>
            <person name="Goldberg J."/>
            <person name="Griggs A."/>
            <person name="Gujja S."/>
            <person name="Heiman D."/>
            <person name="Howarth C."/>
            <person name="Larson L."/>
            <person name="Lui A."/>
            <person name="MacDonald P.J.P."/>
            <person name="Montmayeur A."/>
            <person name="Murphy C."/>
            <person name="Neiman D."/>
            <person name="Pearson M."/>
            <person name="Priest M."/>
            <person name="Roberts A."/>
            <person name="Saif S."/>
            <person name="Shea T."/>
            <person name="Shenoy N."/>
            <person name="Sisk P."/>
            <person name="Stolte C."/>
            <person name="Sykes S."/>
            <person name="Wortman J."/>
            <person name="Nusbaum C."/>
            <person name="Birren B."/>
        </authorList>
    </citation>
    <scope>NUCLEOTIDE SEQUENCE [LARGE SCALE GENOMIC DNA]</scope>
    <source>
        <strain evidence="2 3">1_3_50AFAA</strain>
    </source>
</reference>
<organism evidence="2 3">
    <name type="scientific">Flavonifractor plautii 1_3_50AFAA</name>
    <dbReference type="NCBI Taxonomy" id="742738"/>
    <lineage>
        <taxon>Bacteria</taxon>
        <taxon>Bacillati</taxon>
        <taxon>Bacillota</taxon>
        <taxon>Clostridia</taxon>
        <taxon>Eubacteriales</taxon>
        <taxon>Oscillospiraceae</taxon>
        <taxon>Flavonifractor</taxon>
    </lineage>
</organism>
<name>A0A096CEF9_FLAPL</name>
<dbReference type="HOGENOM" id="CLU_037990_10_1_9"/>
<dbReference type="InterPro" id="IPR013216">
    <property type="entry name" value="Methyltransf_11"/>
</dbReference>
<protein>
    <recommendedName>
        <fullName evidence="1">Methyltransferase type 11 domain-containing protein</fullName>
    </recommendedName>
</protein>
<dbReference type="PATRIC" id="fig|742738.3.peg.3897"/>
<dbReference type="SUPFAM" id="SSF53335">
    <property type="entry name" value="S-adenosyl-L-methionine-dependent methyltransferases"/>
    <property type="match status" value="1"/>
</dbReference>
<dbReference type="GO" id="GO:0008757">
    <property type="term" value="F:S-adenosylmethionine-dependent methyltransferase activity"/>
    <property type="evidence" value="ECO:0007669"/>
    <property type="project" value="InterPro"/>
</dbReference>
<accession>A0A096CEF9</accession>